<reference evidence="7" key="1">
    <citation type="journal article" date="2020" name="mSystems">
        <title>Genome- and Community-Level Interaction Insights into Carbon Utilization and Element Cycling Functions of Hydrothermarchaeota in Hydrothermal Sediment.</title>
        <authorList>
            <person name="Zhou Z."/>
            <person name="Liu Y."/>
            <person name="Xu W."/>
            <person name="Pan J."/>
            <person name="Luo Z.H."/>
            <person name="Li M."/>
        </authorList>
    </citation>
    <scope>NUCLEOTIDE SEQUENCE [LARGE SCALE GENOMIC DNA]</scope>
    <source>
        <strain evidence="7">HyVt-527</strain>
    </source>
</reference>
<dbReference type="Pfam" id="PF03739">
    <property type="entry name" value="LptF_LptG"/>
    <property type="match status" value="1"/>
</dbReference>
<gene>
    <name evidence="7" type="ORF">ENJ89_00575</name>
</gene>
<feature type="non-terminal residue" evidence="7">
    <location>
        <position position="452"/>
    </location>
</feature>
<dbReference type="GO" id="GO:0043190">
    <property type="term" value="C:ATP-binding cassette (ABC) transporter complex"/>
    <property type="evidence" value="ECO:0007669"/>
    <property type="project" value="TreeGrafter"/>
</dbReference>
<feature type="transmembrane region" description="Helical" evidence="6">
    <location>
        <begin position="102"/>
        <end position="120"/>
    </location>
</feature>
<evidence type="ECO:0000256" key="1">
    <source>
        <dbReference type="ARBA" id="ARBA00004651"/>
    </source>
</evidence>
<comment type="subcellular location">
    <subcellularLocation>
        <location evidence="1">Cell membrane</location>
        <topology evidence="1">Multi-pass membrane protein</topology>
    </subcellularLocation>
</comment>
<keyword evidence="4 6" id="KW-1133">Transmembrane helix</keyword>
<organism evidence="7">
    <name type="scientific">Caldithrix abyssi</name>
    <dbReference type="NCBI Taxonomy" id="187145"/>
    <lineage>
        <taxon>Bacteria</taxon>
        <taxon>Pseudomonadati</taxon>
        <taxon>Calditrichota</taxon>
        <taxon>Calditrichia</taxon>
        <taxon>Calditrichales</taxon>
        <taxon>Calditrichaceae</taxon>
        <taxon>Caldithrix</taxon>
    </lineage>
</organism>
<comment type="caution">
    <text evidence="7">The sequence shown here is derived from an EMBL/GenBank/DDBJ whole genome shotgun (WGS) entry which is preliminary data.</text>
</comment>
<evidence type="ECO:0000256" key="2">
    <source>
        <dbReference type="ARBA" id="ARBA00022475"/>
    </source>
</evidence>
<dbReference type="InterPro" id="IPR005495">
    <property type="entry name" value="LptG/LptF_permease"/>
</dbReference>
<feature type="transmembrane region" description="Helical" evidence="6">
    <location>
        <begin position="20"/>
        <end position="40"/>
    </location>
</feature>
<sequence>MIKTKILTRYIIKEHIGPFFMSLGVIMFILLMNFLVKYIGQIFGKGLSAWTIVKLIAYNTGWMLALAVPMATLVAVLMAYGRFSADNEITILKSSGISIYRIMLPSLYLGVLLTVGMIYFNDRILPETNHRAKLLFQAIREKKPTLDLEEHIFYEIGNYTFVVGHIEKPLTDEWLDISGVLGPEYRTHKETDRLRDILIFDRSDPRVDVTITADEGYMIYSQPRKSLIFTLFNGEYHQYETRKPDEYQRSDFSRQVVIIPAKEFAFEERNNSYRSDREMSIKMMKQKVAYFKNRIRERNKKIAHAVEVNFKSTQELLTRSAELNGDSLAKAVKTTDLSEEKNLIALRKAKNQVEGHFNQMRMHKSFLVNQQKSINKFMVEIYKKVSIPFACLVFILIGAPLGIMSRKGSMGTAISLSIGFFLFSWVFLIGGEDLADRRYLTPFMAMWAANII</sequence>
<protein>
    <submittedName>
        <fullName evidence="7">YjgP/YjgQ family permease</fullName>
    </submittedName>
</protein>
<proteinExistence type="predicted"/>
<dbReference type="EMBL" id="DROD01000036">
    <property type="protein sequence ID" value="HHJ51661.1"/>
    <property type="molecule type" value="Genomic_DNA"/>
</dbReference>
<keyword evidence="3 6" id="KW-0812">Transmembrane</keyword>
<evidence type="ECO:0000256" key="4">
    <source>
        <dbReference type="ARBA" id="ARBA00022989"/>
    </source>
</evidence>
<dbReference type="Proteomes" id="UP000886124">
    <property type="component" value="Unassembled WGS sequence"/>
</dbReference>
<dbReference type="AlphaFoldDB" id="A0A7V5PM67"/>
<feature type="transmembrane region" description="Helical" evidence="6">
    <location>
        <begin position="385"/>
        <end position="403"/>
    </location>
</feature>
<evidence type="ECO:0000256" key="3">
    <source>
        <dbReference type="ARBA" id="ARBA00022692"/>
    </source>
</evidence>
<feature type="transmembrane region" description="Helical" evidence="6">
    <location>
        <begin position="410"/>
        <end position="430"/>
    </location>
</feature>
<feature type="transmembrane region" description="Helical" evidence="6">
    <location>
        <begin position="60"/>
        <end position="81"/>
    </location>
</feature>
<evidence type="ECO:0000256" key="5">
    <source>
        <dbReference type="ARBA" id="ARBA00023136"/>
    </source>
</evidence>
<dbReference type="PANTHER" id="PTHR33529:SF6">
    <property type="entry name" value="YJGP_YJGQ FAMILY PERMEASE"/>
    <property type="match status" value="1"/>
</dbReference>
<keyword evidence="2" id="KW-1003">Cell membrane</keyword>
<keyword evidence="5 6" id="KW-0472">Membrane</keyword>
<name>A0A7V5PM67_CALAY</name>
<accession>A0A7V5PM67</accession>
<evidence type="ECO:0000313" key="7">
    <source>
        <dbReference type="EMBL" id="HHJ51661.1"/>
    </source>
</evidence>
<dbReference type="PANTHER" id="PTHR33529">
    <property type="entry name" value="SLR0882 PROTEIN-RELATED"/>
    <property type="match status" value="1"/>
</dbReference>
<evidence type="ECO:0000256" key="6">
    <source>
        <dbReference type="SAM" id="Phobius"/>
    </source>
</evidence>
<dbReference type="GO" id="GO:0015920">
    <property type="term" value="P:lipopolysaccharide transport"/>
    <property type="evidence" value="ECO:0007669"/>
    <property type="project" value="TreeGrafter"/>
</dbReference>